<dbReference type="PANTHER" id="PTHR34109:SF1">
    <property type="entry name" value="VOC DOMAIN-CONTAINING PROTEIN"/>
    <property type="match status" value="1"/>
</dbReference>
<dbReference type="InterPro" id="IPR037523">
    <property type="entry name" value="VOC_core"/>
</dbReference>
<dbReference type="SUPFAM" id="SSF54593">
    <property type="entry name" value="Glyoxalase/Bleomycin resistance protein/Dihydroxybiphenyl dioxygenase"/>
    <property type="match status" value="1"/>
</dbReference>
<dbReference type="OrthoDB" id="9806868at2"/>
<sequence length="142" mass="15151">MPVHHALIPCLRYADAPAAIDFLCRAFGFTAQAVHVDPADPAIVHHAQLLLDGNMVMLGSDRPGAVKQRYGWRTPGEAGGITMCVYAVIADPDAHAARAAAAGAEIIMPPHDNEGYPGRGYDARDPEGNVWTFGSYDPWAEG</sequence>
<dbReference type="Gene3D" id="3.30.720.110">
    <property type="match status" value="1"/>
</dbReference>
<evidence type="ECO:0000313" key="2">
    <source>
        <dbReference type="EMBL" id="TVV70586.1"/>
    </source>
</evidence>
<dbReference type="EMBL" id="VNIM01000117">
    <property type="protein sequence ID" value="TVV70586.1"/>
    <property type="molecule type" value="Genomic_DNA"/>
</dbReference>
<feature type="domain" description="VOC" evidence="1">
    <location>
        <begin position="2"/>
        <end position="136"/>
    </location>
</feature>
<dbReference type="Gene3D" id="3.30.720.120">
    <property type="match status" value="1"/>
</dbReference>
<dbReference type="InterPro" id="IPR004360">
    <property type="entry name" value="Glyas_Fos-R_dOase_dom"/>
</dbReference>
<keyword evidence="3" id="KW-1185">Reference proteome</keyword>
<dbReference type="Pfam" id="PF00903">
    <property type="entry name" value="Glyoxalase"/>
    <property type="match status" value="1"/>
</dbReference>
<name>A0A558QTY3_9SPHN</name>
<organism evidence="2 3">
    <name type="scientific">Alterirhizorhabdus solaris</name>
    <dbReference type="NCBI Taxonomy" id="2529389"/>
    <lineage>
        <taxon>Bacteria</taxon>
        <taxon>Pseudomonadati</taxon>
        <taxon>Pseudomonadota</taxon>
        <taxon>Alphaproteobacteria</taxon>
        <taxon>Sphingomonadales</taxon>
        <taxon>Rhizorhabdaceae</taxon>
        <taxon>Alterirhizorhabdus</taxon>
    </lineage>
</organism>
<proteinExistence type="predicted"/>
<accession>A0A558QTY3</accession>
<protein>
    <submittedName>
        <fullName evidence="2">Glyoxalase</fullName>
    </submittedName>
</protein>
<evidence type="ECO:0000259" key="1">
    <source>
        <dbReference type="PROSITE" id="PS51819"/>
    </source>
</evidence>
<evidence type="ECO:0000313" key="3">
    <source>
        <dbReference type="Proteomes" id="UP000318681"/>
    </source>
</evidence>
<reference evidence="2 3" key="1">
    <citation type="submission" date="2019-07" db="EMBL/GenBank/DDBJ databases">
        <title>Sphingomonas solaris sp. nov., isolated from a solar panel from Boston, Massachusetts.</title>
        <authorList>
            <person name="Tanner K."/>
            <person name="Pascual J."/>
            <person name="Mancuso C."/>
            <person name="Pereto J."/>
            <person name="Khalil A."/>
            <person name="Vilanova C."/>
        </authorList>
    </citation>
    <scope>NUCLEOTIDE SEQUENCE [LARGE SCALE GENOMIC DNA]</scope>
    <source>
        <strain evidence="2 3">R4DWN</strain>
    </source>
</reference>
<dbReference type="PANTHER" id="PTHR34109">
    <property type="entry name" value="BNAUNNG04460D PROTEIN-RELATED"/>
    <property type="match status" value="1"/>
</dbReference>
<comment type="caution">
    <text evidence="2">The sequence shown here is derived from an EMBL/GenBank/DDBJ whole genome shotgun (WGS) entry which is preliminary data.</text>
</comment>
<dbReference type="AlphaFoldDB" id="A0A558QTY3"/>
<dbReference type="RefSeq" id="WP_145155186.1">
    <property type="nucleotide sequence ID" value="NZ_VNIM01000117.1"/>
</dbReference>
<dbReference type="PROSITE" id="PS51819">
    <property type="entry name" value="VOC"/>
    <property type="match status" value="1"/>
</dbReference>
<dbReference type="InterPro" id="IPR029068">
    <property type="entry name" value="Glyas_Bleomycin-R_OHBP_Dase"/>
</dbReference>
<dbReference type="Proteomes" id="UP000318681">
    <property type="component" value="Unassembled WGS sequence"/>
</dbReference>
<gene>
    <name evidence="2" type="ORF">FOY91_18745</name>
</gene>